<proteinExistence type="predicted"/>
<dbReference type="CDD" id="cd00156">
    <property type="entry name" value="REC"/>
    <property type="match status" value="1"/>
</dbReference>
<dbReference type="GO" id="GO:0000160">
    <property type="term" value="P:phosphorelay signal transduction system"/>
    <property type="evidence" value="ECO:0007669"/>
    <property type="project" value="InterPro"/>
</dbReference>
<gene>
    <name evidence="4" type="ORF">MAG551_00687</name>
</gene>
<dbReference type="InterPro" id="IPR050595">
    <property type="entry name" value="Bact_response_regulator"/>
</dbReference>
<dbReference type="EMBL" id="JAANXD010000028">
    <property type="protein sequence ID" value="MBS1257643.1"/>
    <property type="molecule type" value="Genomic_DNA"/>
</dbReference>
<dbReference type="PANTHER" id="PTHR44591">
    <property type="entry name" value="STRESS RESPONSE REGULATOR PROTEIN 1"/>
    <property type="match status" value="1"/>
</dbReference>
<dbReference type="SMART" id="SM00448">
    <property type="entry name" value="REC"/>
    <property type="match status" value="1"/>
</dbReference>
<dbReference type="InterPro" id="IPR011006">
    <property type="entry name" value="CheY-like_superfamily"/>
</dbReference>
<accession>A0A941W1C9</accession>
<dbReference type="Pfam" id="PF00072">
    <property type="entry name" value="Response_reg"/>
    <property type="match status" value="1"/>
</dbReference>
<dbReference type="Gene3D" id="3.40.50.2300">
    <property type="match status" value="1"/>
</dbReference>
<name>A0A941W1C9_9BACT</name>
<feature type="modified residue" description="4-aspartylphosphate" evidence="2">
    <location>
        <position position="56"/>
    </location>
</feature>
<evidence type="ECO:0000256" key="1">
    <source>
        <dbReference type="ARBA" id="ARBA00022553"/>
    </source>
</evidence>
<dbReference type="PROSITE" id="PS50110">
    <property type="entry name" value="RESPONSE_REGULATORY"/>
    <property type="match status" value="1"/>
</dbReference>
<dbReference type="Proteomes" id="UP000722750">
    <property type="component" value="Unassembled WGS sequence"/>
</dbReference>
<evidence type="ECO:0000259" key="3">
    <source>
        <dbReference type="PROSITE" id="PS50110"/>
    </source>
</evidence>
<keyword evidence="1 2" id="KW-0597">Phosphoprotein</keyword>
<evidence type="ECO:0000313" key="5">
    <source>
        <dbReference type="Proteomes" id="UP000722750"/>
    </source>
</evidence>
<evidence type="ECO:0000256" key="2">
    <source>
        <dbReference type="PROSITE-ProRule" id="PRU00169"/>
    </source>
</evidence>
<feature type="domain" description="Response regulatory" evidence="3">
    <location>
        <begin position="7"/>
        <end position="121"/>
    </location>
</feature>
<comment type="caution">
    <text evidence="4">The sequence shown here is derived from an EMBL/GenBank/DDBJ whole genome shotgun (WGS) entry which is preliminary data.</text>
</comment>
<dbReference type="InterPro" id="IPR001789">
    <property type="entry name" value="Sig_transdc_resp-reg_receiver"/>
</dbReference>
<protein>
    <submittedName>
        <fullName evidence="4">Sporulation initiation phosphotransferase F</fullName>
    </submittedName>
</protein>
<evidence type="ECO:0000313" key="4">
    <source>
        <dbReference type="EMBL" id="MBS1257643.1"/>
    </source>
</evidence>
<organism evidence="4 5">
    <name type="scientific">Candidatus Scalindua arabica</name>
    <dbReference type="NCBI Taxonomy" id="1127984"/>
    <lineage>
        <taxon>Bacteria</taxon>
        <taxon>Pseudomonadati</taxon>
        <taxon>Planctomycetota</taxon>
        <taxon>Candidatus Brocadiia</taxon>
        <taxon>Candidatus Brocadiales</taxon>
        <taxon>Candidatus Scalinduaceae</taxon>
        <taxon>Candidatus Scalindua</taxon>
    </lineage>
</organism>
<reference evidence="4" key="1">
    <citation type="journal article" date="2021" name="ISME J.">
        <title>Fine-scale metabolic discontinuity in a stratified prokaryote microbiome of a Red Sea deep halocline.</title>
        <authorList>
            <person name="Michoud G."/>
            <person name="Ngugi D.K."/>
            <person name="Barozzi A."/>
            <person name="Merlino G."/>
            <person name="Calleja M.L."/>
            <person name="Delgado-Huertas A."/>
            <person name="Moran X.A.G."/>
            <person name="Daffonchio D."/>
        </authorList>
    </citation>
    <scope>NUCLEOTIDE SEQUENCE</scope>
    <source>
        <strain evidence="4">SuakinDeep_MAG55_1</strain>
    </source>
</reference>
<dbReference type="AlphaFoldDB" id="A0A941W1C9"/>
<dbReference type="PANTHER" id="PTHR44591:SF3">
    <property type="entry name" value="RESPONSE REGULATORY DOMAIN-CONTAINING PROTEIN"/>
    <property type="match status" value="1"/>
</dbReference>
<dbReference type="SUPFAM" id="SSF52172">
    <property type="entry name" value="CheY-like"/>
    <property type="match status" value="1"/>
</dbReference>
<sequence length="123" mass="13677">MKDNESKILIADDDETFALATTDLLRREGYECYSAPDAMTVIETLKSVKFDLLVSDINMPGNNDLELIKKLKVIAEGLPIILITGSPQSDTLIQSLKPPVTTCLNKPLDFEELLTHIRSSLEK</sequence>